<dbReference type="Proteomes" id="UP000437017">
    <property type="component" value="Unassembled WGS sequence"/>
</dbReference>
<keyword evidence="15" id="KW-1185">Reference proteome</keyword>
<dbReference type="InterPro" id="IPR036179">
    <property type="entry name" value="Ig-like_dom_sf"/>
</dbReference>
<organism evidence="14 15">
    <name type="scientific">Balaenoptera physalus</name>
    <name type="common">Fin whale</name>
    <name type="synonym">Balaena physalus</name>
    <dbReference type="NCBI Taxonomy" id="9770"/>
    <lineage>
        <taxon>Eukaryota</taxon>
        <taxon>Metazoa</taxon>
        <taxon>Chordata</taxon>
        <taxon>Craniata</taxon>
        <taxon>Vertebrata</taxon>
        <taxon>Euteleostomi</taxon>
        <taxon>Mammalia</taxon>
        <taxon>Eutheria</taxon>
        <taxon>Laurasiatheria</taxon>
        <taxon>Artiodactyla</taxon>
        <taxon>Whippomorpha</taxon>
        <taxon>Cetacea</taxon>
        <taxon>Mysticeti</taxon>
        <taxon>Balaenopteridae</taxon>
        <taxon>Balaenoptera</taxon>
    </lineage>
</organism>
<dbReference type="PROSITE" id="PS00109">
    <property type="entry name" value="PROTEIN_KINASE_TYR"/>
    <property type="match status" value="1"/>
</dbReference>
<dbReference type="SUPFAM" id="SSF56112">
    <property type="entry name" value="Protein kinase-like (PK-like)"/>
    <property type="match status" value="1"/>
</dbReference>
<dbReference type="FunFam" id="2.60.40.10:FF:000343">
    <property type="entry name" value="inactive tyrosine-protein kinase 7"/>
    <property type="match status" value="1"/>
</dbReference>
<evidence type="ECO:0000313" key="14">
    <source>
        <dbReference type="EMBL" id="KAB0397889.1"/>
    </source>
</evidence>
<reference evidence="14 15" key="1">
    <citation type="journal article" date="2019" name="PLoS ONE">
        <title>Genomic analyses reveal an absence of contemporary introgressive admixture between fin whales and blue whales, despite known hybrids.</title>
        <authorList>
            <person name="Westbury M.V."/>
            <person name="Petersen B."/>
            <person name="Lorenzen E.D."/>
        </authorList>
    </citation>
    <scope>NUCLEOTIDE SEQUENCE [LARGE SCALE GENOMIC DNA]</scope>
    <source>
        <strain evidence="14">FinWhale-01</strain>
    </source>
</reference>
<feature type="domain" description="Ig-like" evidence="13">
    <location>
        <begin position="3"/>
        <end position="91"/>
    </location>
</feature>
<gene>
    <name evidence="14" type="ORF">E2I00_004518</name>
</gene>
<evidence type="ECO:0000259" key="12">
    <source>
        <dbReference type="PROSITE" id="PS50011"/>
    </source>
</evidence>
<feature type="compositionally biased region" description="Low complexity" evidence="10">
    <location>
        <begin position="482"/>
        <end position="496"/>
    </location>
</feature>
<proteinExistence type="predicted"/>
<keyword evidence="9" id="KW-0393">Immunoglobulin domain</keyword>
<dbReference type="InterPro" id="IPR007110">
    <property type="entry name" value="Ig-like_dom"/>
</dbReference>
<feature type="transmembrane region" description="Helical" evidence="11">
    <location>
        <begin position="702"/>
        <end position="723"/>
    </location>
</feature>
<dbReference type="InterPro" id="IPR013098">
    <property type="entry name" value="Ig_I-set"/>
</dbReference>
<keyword evidence="3 11" id="KW-0812">Transmembrane</keyword>
<dbReference type="SMART" id="SM00408">
    <property type="entry name" value="IGc2"/>
    <property type="match status" value="5"/>
</dbReference>
<comment type="caution">
    <text evidence="14">The sequence shown here is derived from an EMBL/GenBank/DDBJ whole genome shotgun (WGS) entry which is preliminary data.</text>
</comment>
<dbReference type="CDD" id="cd00096">
    <property type="entry name" value="Ig"/>
    <property type="match status" value="1"/>
</dbReference>
<evidence type="ECO:0000256" key="2">
    <source>
        <dbReference type="ARBA" id="ARBA00022553"/>
    </source>
</evidence>
<dbReference type="InterPro" id="IPR008266">
    <property type="entry name" value="Tyr_kinase_AS"/>
</dbReference>
<dbReference type="InterPro" id="IPR000719">
    <property type="entry name" value="Prot_kinase_dom"/>
</dbReference>
<dbReference type="PROSITE" id="PS50835">
    <property type="entry name" value="IG_LIKE"/>
    <property type="match status" value="5"/>
</dbReference>
<dbReference type="GO" id="GO:0004672">
    <property type="term" value="F:protein kinase activity"/>
    <property type="evidence" value="ECO:0007669"/>
    <property type="project" value="InterPro"/>
</dbReference>
<dbReference type="FunFam" id="2.60.40.10:FF:000432">
    <property type="entry name" value="Protein tyrosine kinase 7 (inactive)"/>
    <property type="match status" value="1"/>
</dbReference>
<accession>A0A643CCE1</accession>
<dbReference type="InterPro" id="IPR013783">
    <property type="entry name" value="Ig-like_fold"/>
</dbReference>
<comment type="subcellular location">
    <subcellularLocation>
        <location evidence="1">Membrane</location>
        <topology evidence="1">Single-pass type I membrane protein</topology>
    </subcellularLocation>
</comment>
<dbReference type="InterPro" id="IPR003599">
    <property type="entry name" value="Ig_sub"/>
</dbReference>
<dbReference type="InterPro" id="IPR003598">
    <property type="entry name" value="Ig_sub2"/>
</dbReference>
<feature type="domain" description="Protein kinase" evidence="12">
    <location>
        <begin position="793"/>
        <end position="997"/>
    </location>
</feature>
<name>A0A643CCE1_BALPH</name>
<dbReference type="FunFam" id="3.30.200.20:FF:000167">
    <property type="entry name" value="Putative inactive tyrosine-protein kinase 7"/>
    <property type="match status" value="1"/>
</dbReference>
<dbReference type="PANTHER" id="PTHR45080:SF21">
    <property type="entry name" value="INACTIVE TYROSINE-PROTEIN KINASE 7"/>
    <property type="match status" value="1"/>
</dbReference>
<evidence type="ECO:0000259" key="13">
    <source>
        <dbReference type="PROSITE" id="PS50835"/>
    </source>
</evidence>
<dbReference type="Pfam" id="PF07714">
    <property type="entry name" value="PK_Tyr_Ser-Thr"/>
    <property type="match status" value="1"/>
</dbReference>
<dbReference type="EMBL" id="SGJD01001870">
    <property type="protein sequence ID" value="KAB0397889.1"/>
    <property type="molecule type" value="Genomic_DNA"/>
</dbReference>
<dbReference type="AlphaFoldDB" id="A0A643CCE1"/>
<dbReference type="InterPro" id="IPR011009">
    <property type="entry name" value="Kinase-like_dom_sf"/>
</dbReference>
<feature type="region of interest" description="Disordered" evidence="10">
    <location>
        <begin position="482"/>
        <end position="502"/>
    </location>
</feature>
<evidence type="ECO:0000256" key="11">
    <source>
        <dbReference type="SAM" id="Phobius"/>
    </source>
</evidence>
<dbReference type="GO" id="GO:0005886">
    <property type="term" value="C:plasma membrane"/>
    <property type="evidence" value="ECO:0007669"/>
    <property type="project" value="TreeGrafter"/>
</dbReference>
<dbReference type="SMART" id="SM00409">
    <property type="entry name" value="IG"/>
    <property type="match status" value="6"/>
</dbReference>
<dbReference type="OrthoDB" id="2413561at2759"/>
<evidence type="ECO:0000256" key="8">
    <source>
        <dbReference type="ARBA" id="ARBA00023180"/>
    </source>
</evidence>
<dbReference type="GO" id="GO:0005524">
    <property type="term" value="F:ATP binding"/>
    <property type="evidence" value="ECO:0007669"/>
    <property type="project" value="InterPro"/>
</dbReference>
<dbReference type="FunFam" id="2.60.40.10:FF:000402">
    <property type="entry name" value="Protein tyrosine kinase 7 (inactive)"/>
    <property type="match status" value="1"/>
</dbReference>
<dbReference type="Gene3D" id="3.30.200.20">
    <property type="entry name" value="Phosphorylase Kinase, domain 1"/>
    <property type="match status" value="1"/>
</dbReference>
<evidence type="ECO:0000256" key="6">
    <source>
        <dbReference type="ARBA" id="ARBA00023157"/>
    </source>
</evidence>
<dbReference type="PANTHER" id="PTHR45080">
    <property type="entry name" value="CONTACTIN 5"/>
    <property type="match status" value="1"/>
</dbReference>
<evidence type="ECO:0000256" key="3">
    <source>
        <dbReference type="ARBA" id="ARBA00022692"/>
    </source>
</evidence>
<keyword evidence="4 11" id="KW-1133">Transmembrane helix</keyword>
<dbReference type="GO" id="GO:0007156">
    <property type="term" value="P:homophilic cell adhesion via plasma membrane adhesion molecules"/>
    <property type="evidence" value="ECO:0007669"/>
    <property type="project" value="TreeGrafter"/>
</dbReference>
<evidence type="ECO:0008006" key="16">
    <source>
        <dbReference type="Google" id="ProtNLM"/>
    </source>
</evidence>
<dbReference type="SUPFAM" id="SSF48726">
    <property type="entry name" value="Immunoglobulin"/>
    <property type="match status" value="5"/>
</dbReference>
<dbReference type="Pfam" id="PF07679">
    <property type="entry name" value="I-set"/>
    <property type="match status" value="2"/>
</dbReference>
<dbReference type="InterPro" id="IPR001245">
    <property type="entry name" value="Ser-Thr/Tyr_kinase_cat_dom"/>
</dbReference>
<keyword evidence="5 11" id="KW-0472">Membrane</keyword>
<evidence type="ECO:0000256" key="10">
    <source>
        <dbReference type="SAM" id="MobiDB-lite"/>
    </source>
</evidence>
<sequence>AQATIVFIKEPSSQDALQGRRALLRCEVEAPGPVHVYWLLDGAPVQDTERRFAQGSSLSFAAVDRLQDSGAFQCVARDDATGEEARSANASFNIKWIESGPVVLKHPASEAEIQPQTQVMLRCHIDGHPRLQWVFEDDTPITNRSRRILTQREGGPSVSTLIACCLPLALLLAWLPQSCNTHLHIHTNKRTHTRAHTHTHQRGVLAFFSLPCSWLIPSCISDLCRMGFHWLLSRRRPVGHSFQIALSPLHSPPHVRRATVFANGSLLLTQVRPRNAGVYRCVGQGQRGPPVILEATLHLAEIEDMPPFEPRVFTAGSEERVACPPPQGLPEPSVWWEHAGARLPAHGRVYQQGHELVFASTAESDAGVYTCHAANLAGGRRQDVNVTVASEHLCPEGRGEEGSPGYLHCLTQATPKPTVSWYRNQMLISEDSRFEVFKNGTLRINSVEVYDGTWYRCVSSTPAGSIEAQARVQVLGELAPGLLGRRGPGREQQGPESSGLPPQFLPFSATETEKLKFTPPPRPQQCMEFDKEATVPCSATGREKPTIKWVRADGSSLPEWVTDNAGTLHFSRVTRNDAGNYTCIASNGLQGQIRAHVQLTVAVFITFKVEPERTTVYQGHTALLRCEAQGDPKPLIQMHIFQNGSLVIHDVAPEDSGRYTCIAGNSCNIKHTEAPLYVVDKPVLEESEGLGSPPPYKMIQTIGLSVGAAVAYIIAVLGLMFYCKKRCKAKRLQKQPEGEEPEMECLNGGPLQNGQPSAEIQEEVALTSLGSGSAATNKRHSTSDKMHFPRASLQPITTLGKSEFGEVFLAKAQGLEEGVPETLVLVKSLQSRDEQQQLDFRREFEMFGKLNHANVVRLLGLCREAEPHYMVLEYVDLGDLKQFLRISKSKDEKLKSQPLSTKQKVALCTQVALGMEHLSNNRFVHKDLAARNCLVSAQRQVKVSALGLSKDGDFSTKSDVWAFGVLMWEVFTHGEMPHGGQADDEVLAGWEGQTPAA</sequence>
<dbReference type="InterPro" id="IPR050958">
    <property type="entry name" value="Cell_Adh-Cytoskel_Orgn"/>
</dbReference>
<feature type="region of interest" description="Disordered" evidence="10">
    <location>
        <begin position="733"/>
        <end position="756"/>
    </location>
</feature>
<dbReference type="Gene3D" id="1.10.510.10">
    <property type="entry name" value="Transferase(Phosphotransferase) domain 1"/>
    <property type="match status" value="2"/>
</dbReference>
<evidence type="ECO:0000256" key="1">
    <source>
        <dbReference type="ARBA" id="ARBA00004479"/>
    </source>
</evidence>
<evidence type="ECO:0000256" key="5">
    <source>
        <dbReference type="ARBA" id="ARBA00023136"/>
    </source>
</evidence>
<keyword evidence="8" id="KW-0325">Glycoprotein</keyword>
<feature type="domain" description="Ig-like" evidence="13">
    <location>
        <begin position="502"/>
        <end position="600"/>
    </location>
</feature>
<evidence type="ECO:0000313" key="15">
    <source>
        <dbReference type="Proteomes" id="UP000437017"/>
    </source>
</evidence>
<feature type="domain" description="Ig-like" evidence="13">
    <location>
        <begin position="401"/>
        <end position="473"/>
    </location>
</feature>
<dbReference type="PROSITE" id="PS50011">
    <property type="entry name" value="PROTEIN_KINASE_DOM"/>
    <property type="match status" value="1"/>
</dbReference>
<protein>
    <recommendedName>
        <fullName evidence="16">Receptor protein-tyrosine kinase</fullName>
    </recommendedName>
</protein>
<feature type="non-terminal residue" evidence="14">
    <location>
        <position position="1"/>
    </location>
</feature>
<dbReference type="Pfam" id="PF13927">
    <property type="entry name" value="Ig_3"/>
    <property type="match status" value="3"/>
</dbReference>
<keyword evidence="6" id="KW-1015">Disulfide bond</keyword>
<feature type="domain" description="Ig-like" evidence="13">
    <location>
        <begin position="605"/>
        <end position="677"/>
    </location>
</feature>
<dbReference type="FunFam" id="2.60.40.10:FF:000341">
    <property type="entry name" value="inactive tyrosine-protein kinase 7"/>
    <property type="match status" value="1"/>
</dbReference>
<dbReference type="FunFam" id="2.60.40.10:FF:000377">
    <property type="entry name" value="Protein tyrosine kinase 7 (inactive)"/>
    <property type="match status" value="1"/>
</dbReference>
<evidence type="ECO:0000256" key="9">
    <source>
        <dbReference type="ARBA" id="ARBA00023319"/>
    </source>
</evidence>
<keyword evidence="2" id="KW-0597">Phosphoprotein</keyword>
<evidence type="ECO:0000256" key="7">
    <source>
        <dbReference type="ARBA" id="ARBA00023170"/>
    </source>
</evidence>
<keyword evidence="7" id="KW-0675">Receptor</keyword>
<evidence type="ECO:0000256" key="4">
    <source>
        <dbReference type="ARBA" id="ARBA00022989"/>
    </source>
</evidence>
<dbReference type="Gene3D" id="2.60.40.10">
    <property type="entry name" value="Immunoglobulins"/>
    <property type="match status" value="5"/>
</dbReference>
<feature type="domain" description="Ig-like" evidence="13">
    <location>
        <begin position="289"/>
        <end position="387"/>
    </location>
</feature>